<evidence type="ECO:0000259" key="14">
    <source>
        <dbReference type="Pfam" id="PF07715"/>
    </source>
</evidence>
<reference evidence="15" key="1">
    <citation type="submission" date="2022-07" db="EMBL/GenBank/DDBJ databases">
        <title>Isolation, identification, and degradation of a PFOSA degrading strain from sewage treatment plant.</title>
        <authorList>
            <person name="Zhang L."/>
            <person name="Huo Y."/>
        </authorList>
    </citation>
    <scope>NUCLEOTIDE SEQUENCE</scope>
    <source>
        <strain evidence="15">C1</strain>
    </source>
</reference>
<sequence>MRLKILFAFLFLSQLLLAQNDTIRLNEVVVSDVQLRDNTVTQTVLKLNDSIIQQNQPALTSLLNYNSVIYFKENGYGMVSSASFRGTTAQQTAVLWNGININSQLLGQTDFNTVTTRDFNSISVKSGGGSVIYGSGAIGGTVHLNTEFQFREAFQNELYLGYGSFNTINTQYRLNTGNKKWNTQISFSRNSSDNDYPFIGTDEKNTNGAYYNSTVNANIGYKINAKNVLKIYSQFYEDERHFSITSENAIRTKYRNINSRNLLVWTNNAGAFTSNVKAAFLKERYQYYDNIENDNFSFGAVQTFIAKYDLVYAISENMKLNAIFDYTINDGEGEGIGEAKRKIGSGVVLFKHKVSNAFTYEVSGRKEITDAYQSPFLFSAGATYGITNWYKLKVNGSHNFRIPTFNDLYWKPGGNLNLRPEGAYQADFGQEFTFGGFQLTATAYYMKIKDMLRWLPTSEGYWAPVNTDKVQSYGAELLLDYTRKFGSHELGIKGTYAYTVSEDENTGKQLIYVPYHKTTGSLSYSFKNFAAYYQALYNGEVFTLSDNDPKYMVKDYLVSNFGIDYRIGKKNTYRLGAQVRNLTNEKYESVASRLMPGRNYNVTLTLIF</sequence>
<evidence type="ECO:0000313" key="16">
    <source>
        <dbReference type="Proteomes" id="UP001059844"/>
    </source>
</evidence>
<feature type="domain" description="TonB-dependent receptor-like beta-barrel" evidence="13">
    <location>
        <begin position="160"/>
        <end position="582"/>
    </location>
</feature>
<accession>A0ABY5J0K5</accession>
<evidence type="ECO:0000256" key="4">
    <source>
        <dbReference type="ARBA" id="ARBA00022692"/>
    </source>
</evidence>
<evidence type="ECO:0000313" key="15">
    <source>
        <dbReference type="EMBL" id="UUC47267.1"/>
    </source>
</evidence>
<dbReference type="Gene3D" id="2.40.170.20">
    <property type="entry name" value="TonB-dependent receptor, beta-barrel domain"/>
    <property type="match status" value="1"/>
</dbReference>
<dbReference type="SUPFAM" id="SSF56935">
    <property type="entry name" value="Porins"/>
    <property type="match status" value="1"/>
</dbReference>
<dbReference type="RefSeq" id="WP_256552899.1">
    <property type="nucleotide sequence ID" value="NZ_CP101751.1"/>
</dbReference>
<protein>
    <submittedName>
        <fullName evidence="15">TonB-dependent receptor</fullName>
    </submittedName>
</protein>
<keyword evidence="16" id="KW-1185">Reference proteome</keyword>
<comment type="similarity">
    <text evidence="10 11">Belongs to the TonB-dependent receptor family.</text>
</comment>
<dbReference type="InterPro" id="IPR036942">
    <property type="entry name" value="Beta-barrel_TonB_sf"/>
</dbReference>
<evidence type="ECO:0000256" key="8">
    <source>
        <dbReference type="ARBA" id="ARBA00023170"/>
    </source>
</evidence>
<name>A0ABY5J0K5_9FLAO</name>
<proteinExistence type="inferred from homology"/>
<keyword evidence="6 11" id="KW-0798">TonB box</keyword>
<keyword evidence="7 10" id="KW-0472">Membrane</keyword>
<comment type="subcellular location">
    <subcellularLocation>
        <location evidence="1 10">Cell outer membrane</location>
        <topology evidence="1 10">Multi-pass membrane protein</topology>
    </subcellularLocation>
</comment>
<evidence type="ECO:0000256" key="7">
    <source>
        <dbReference type="ARBA" id="ARBA00023136"/>
    </source>
</evidence>
<keyword evidence="2 10" id="KW-0813">Transport</keyword>
<evidence type="ECO:0000259" key="13">
    <source>
        <dbReference type="Pfam" id="PF00593"/>
    </source>
</evidence>
<organism evidence="15 16">
    <name type="scientific">Flavobacterium cerinum</name>
    <dbReference type="NCBI Taxonomy" id="2502784"/>
    <lineage>
        <taxon>Bacteria</taxon>
        <taxon>Pseudomonadati</taxon>
        <taxon>Bacteroidota</taxon>
        <taxon>Flavobacteriia</taxon>
        <taxon>Flavobacteriales</taxon>
        <taxon>Flavobacteriaceae</taxon>
        <taxon>Flavobacterium</taxon>
    </lineage>
</organism>
<keyword evidence="5 12" id="KW-0732">Signal</keyword>
<dbReference type="PANTHER" id="PTHR30069">
    <property type="entry name" value="TONB-DEPENDENT OUTER MEMBRANE RECEPTOR"/>
    <property type="match status" value="1"/>
</dbReference>
<dbReference type="InterPro" id="IPR039426">
    <property type="entry name" value="TonB-dep_rcpt-like"/>
</dbReference>
<dbReference type="PANTHER" id="PTHR30069:SF29">
    <property type="entry name" value="HEMOGLOBIN AND HEMOGLOBIN-HAPTOGLOBIN-BINDING PROTEIN 1-RELATED"/>
    <property type="match status" value="1"/>
</dbReference>
<gene>
    <name evidence="15" type="ORF">NOX80_08720</name>
</gene>
<dbReference type="InterPro" id="IPR012910">
    <property type="entry name" value="Plug_dom"/>
</dbReference>
<keyword evidence="3 10" id="KW-1134">Transmembrane beta strand</keyword>
<evidence type="ECO:0000256" key="12">
    <source>
        <dbReference type="SAM" id="SignalP"/>
    </source>
</evidence>
<evidence type="ECO:0000256" key="5">
    <source>
        <dbReference type="ARBA" id="ARBA00022729"/>
    </source>
</evidence>
<keyword evidence="4 10" id="KW-0812">Transmembrane</keyword>
<feature type="signal peptide" evidence="12">
    <location>
        <begin position="1"/>
        <end position="18"/>
    </location>
</feature>
<feature type="chain" id="PRO_5045779099" evidence="12">
    <location>
        <begin position="19"/>
        <end position="608"/>
    </location>
</feature>
<dbReference type="InterPro" id="IPR037066">
    <property type="entry name" value="Plug_dom_sf"/>
</dbReference>
<evidence type="ECO:0000256" key="2">
    <source>
        <dbReference type="ARBA" id="ARBA00022448"/>
    </source>
</evidence>
<evidence type="ECO:0000256" key="3">
    <source>
        <dbReference type="ARBA" id="ARBA00022452"/>
    </source>
</evidence>
<evidence type="ECO:0000256" key="9">
    <source>
        <dbReference type="ARBA" id="ARBA00023237"/>
    </source>
</evidence>
<dbReference type="Proteomes" id="UP001059844">
    <property type="component" value="Chromosome"/>
</dbReference>
<evidence type="ECO:0000256" key="1">
    <source>
        <dbReference type="ARBA" id="ARBA00004571"/>
    </source>
</evidence>
<dbReference type="InterPro" id="IPR000531">
    <property type="entry name" value="Beta-barrel_TonB"/>
</dbReference>
<evidence type="ECO:0000256" key="11">
    <source>
        <dbReference type="RuleBase" id="RU003357"/>
    </source>
</evidence>
<keyword evidence="8 15" id="KW-0675">Receptor</keyword>
<dbReference type="Pfam" id="PF07715">
    <property type="entry name" value="Plug"/>
    <property type="match status" value="1"/>
</dbReference>
<keyword evidence="9 10" id="KW-0998">Cell outer membrane</keyword>
<evidence type="ECO:0000256" key="6">
    <source>
        <dbReference type="ARBA" id="ARBA00023077"/>
    </source>
</evidence>
<dbReference type="Gene3D" id="2.170.130.10">
    <property type="entry name" value="TonB-dependent receptor, plug domain"/>
    <property type="match status" value="1"/>
</dbReference>
<feature type="domain" description="TonB-dependent receptor plug" evidence="14">
    <location>
        <begin position="40"/>
        <end position="141"/>
    </location>
</feature>
<dbReference type="EMBL" id="CP101751">
    <property type="protein sequence ID" value="UUC47267.1"/>
    <property type="molecule type" value="Genomic_DNA"/>
</dbReference>
<dbReference type="PROSITE" id="PS52016">
    <property type="entry name" value="TONB_DEPENDENT_REC_3"/>
    <property type="match status" value="1"/>
</dbReference>
<dbReference type="Pfam" id="PF00593">
    <property type="entry name" value="TonB_dep_Rec_b-barrel"/>
    <property type="match status" value="1"/>
</dbReference>
<evidence type="ECO:0000256" key="10">
    <source>
        <dbReference type="PROSITE-ProRule" id="PRU01360"/>
    </source>
</evidence>